<dbReference type="STRING" id="947013.SAMN04488109_2683"/>
<keyword evidence="1" id="KW-0472">Membrane</keyword>
<feature type="transmembrane region" description="Helical" evidence="1">
    <location>
        <begin position="44"/>
        <end position="65"/>
    </location>
</feature>
<name>A0A1M5P551_9BACT</name>
<dbReference type="RefSeq" id="WP_073134380.1">
    <property type="nucleotide sequence ID" value="NZ_FQWQ01000001.1"/>
</dbReference>
<gene>
    <name evidence="2" type="ORF">SAMN04488109_2683</name>
</gene>
<organism evidence="2 3">
    <name type="scientific">Chryseolinea serpens</name>
    <dbReference type="NCBI Taxonomy" id="947013"/>
    <lineage>
        <taxon>Bacteria</taxon>
        <taxon>Pseudomonadati</taxon>
        <taxon>Bacteroidota</taxon>
        <taxon>Cytophagia</taxon>
        <taxon>Cytophagales</taxon>
        <taxon>Fulvivirgaceae</taxon>
        <taxon>Chryseolinea</taxon>
    </lineage>
</organism>
<feature type="transmembrane region" description="Helical" evidence="1">
    <location>
        <begin position="72"/>
        <end position="90"/>
    </location>
</feature>
<keyword evidence="1" id="KW-1133">Transmembrane helix</keyword>
<evidence type="ECO:0000313" key="3">
    <source>
        <dbReference type="Proteomes" id="UP000184212"/>
    </source>
</evidence>
<proteinExistence type="predicted"/>
<evidence type="ECO:0000256" key="1">
    <source>
        <dbReference type="SAM" id="Phobius"/>
    </source>
</evidence>
<keyword evidence="3" id="KW-1185">Reference proteome</keyword>
<sequence>MNKRLTLIVVAISLATVVSGFTQMVAPSFVLRFVGADITSTSAHFFAIVGMFMVLFGGLMLHTVYSVETSRVAILWAAFQKFGASVAVGIGIVNGIFAVVAGAVAGFDLLSGILFLMYWQAVKNKKTA</sequence>
<feature type="transmembrane region" description="Helical" evidence="1">
    <location>
        <begin position="96"/>
        <end position="119"/>
    </location>
</feature>
<dbReference type="EMBL" id="FQWQ01000001">
    <property type="protein sequence ID" value="SHG96961.1"/>
    <property type="molecule type" value="Genomic_DNA"/>
</dbReference>
<evidence type="ECO:0000313" key="2">
    <source>
        <dbReference type="EMBL" id="SHG96961.1"/>
    </source>
</evidence>
<reference evidence="2 3" key="1">
    <citation type="submission" date="2016-11" db="EMBL/GenBank/DDBJ databases">
        <authorList>
            <person name="Jaros S."/>
            <person name="Januszkiewicz K."/>
            <person name="Wedrychowicz H."/>
        </authorList>
    </citation>
    <scope>NUCLEOTIDE SEQUENCE [LARGE SCALE GENOMIC DNA]</scope>
    <source>
        <strain evidence="2 3">DSM 24574</strain>
    </source>
</reference>
<dbReference type="AlphaFoldDB" id="A0A1M5P551"/>
<accession>A0A1M5P551</accession>
<dbReference type="OrthoDB" id="9156119at2"/>
<dbReference type="Proteomes" id="UP000184212">
    <property type="component" value="Unassembled WGS sequence"/>
</dbReference>
<protein>
    <submittedName>
        <fullName evidence="2">Uncharacterized protein</fullName>
    </submittedName>
</protein>
<keyword evidence="1" id="KW-0812">Transmembrane</keyword>